<evidence type="ECO:0000313" key="3">
    <source>
        <dbReference type="EMBL" id="KAH0773507.1"/>
    </source>
</evidence>
<reference evidence="3 4" key="1">
    <citation type="journal article" date="2021" name="bioRxiv">
        <title>Chromosome-scale and haplotype-resolved genome assembly of a tetraploid potato cultivar.</title>
        <authorList>
            <person name="Sun H."/>
            <person name="Jiao W.-B."/>
            <person name="Krause K."/>
            <person name="Campoy J.A."/>
            <person name="Goel M."/>
            <person name="Folz-Donahue K."/>
            <person name="Kukat C."/>
            <person name="Huettel B."/>
            <person name="Schneeberger K."/>
        </authorList>
    </citation>
    <scope>NUCLEOTIDE SEQUENCE [LARGE SCALE GENOMIC DNA]</scope>
    <source>
        <strain evidence="3">SolTubOtavaFocal</strain>
        <tissue evidence="3">Leaves</tissue>
    </source>
</reference>
<dbReference type="InterPro" id="IPR040256">
    <property type="entry name" value="At4g02000-like"/>
</dbReference>
<proteinExistence type="predicted"/>
<feature type="compositionally biased region" description="Basic and acidic residues" evidence="1">
    <location>
        <begin position="208"/>
        <end position="224"/>
    </location>
</feature>
<feature type="region of interest" description="Disordered" evidence="1">
    <location>
        <begin position="262"/>
        <end position="297"/>
    </location>
</feature>
<feature type="domain" description="DUF4283" evidence="2">
    <location>
        <begin position="2"/>
        <end position="80"/>
    </location>
</feature>
<keyword evidence="4" id="KW-1185">Reference proteome</keyword>
<feature type="region of interest" description="Disordered" evidence="1">
    <location>
        <begin position="205"/>
        <end position="224"/>
    </location>
</feature>
<feature type="compositionally biased region" description="Polar residues" evidence="1">
    <location>
        <begin position="262"/>
        <end position="273"/>
    </location>
</feature>
<evidence type="ECO:0000256" key="1">
    <source>
        <dbReference type="SAM" id="MobiDB-lite"/>
    </source>
</evidence>
<organism evidence="3 4">
    <name type="scientific">Solanum tuberosum</name>
    <name type="common">Potato</name>
    <dbReference type="NCBI Taxonomy" id="4113"/>
    <lineage>
        <taxon>Eukaryota</taxon>
        <taxon>Viridiplantae</taxon>
        <taxon>Streptophyta</taxon>
        <taxon>Embryophyta</taxon>
        <taxon>Tracheophyta</taxon>
        <taxon>Spermatophyta</taxon>
        <taxon>Magnoliopsida</taxon>
        <taxon>eudicotyledons</taxon>
        <taxon>Gunneridae</taxon>
        <taxon>Pentapetalae</taxon>
        <taxon>asterids</taxon>
        <taxon>lamiids</taxon>
        <taxon>Solanales</taxon>
        <taxon>Solanaceae</taxon>
        <taxon>Solanoideae</taxon>
        <taxon>Solaneae</taxon>
        <taxon>Solanum</taxon>
    </lineage>
</organism>
<accession>A0ABQ7W108</accession>
<dbReference type="Proteomes" id="UP000826656">
    <property type="component" value="Unassembled WGS sequence"/>
</dbReference>
<gene>
    <name evidence="3" type="ORF">KY290_010644</name>
</gene>
<protein>
    <recommendedName>
        <fullName evidence="2">DUF4283 domain-containing protein</fullName>
    </recommendedName>
</protein>
<feature type="compositionally biased region" description="Polar residues" evidence="1">
    <location>
        <begin position="281"/>
        <end position="297"/>
    </location>
</feature>
<evidence type="ECO:0000313" key="4">
    <source>
        <dbReference type="Proteomes" id="UP000826656"/>
    </source>
</evidence>
<dbReference type="PANTHER" id="PTHR31286:SF164">
    <property type="entry name" value="ZINC FINGER, CCHC-TYPE"/>
    <property type="match status" value="1"/>
</dbReference>
<dbReference type="InterPro" id="IPR025558">
    <property type="entry name" value="DUF4283"/>
</dbReference>
<sequence length="344" mass="39626">MAEECKFTINGRFLKTRSQIETIQADLKGAIKIGVYDNRNVFIDIYNEEDFRTVYFKHVTEIDGQPMWLSRCTPDFTLEEDSPLTLVWVLLPKLPFHLHTWHYVKQIVSPIGTPMPMDLATKGRTRPSMAKKQQEKDALKARKEIKAKNKEEIATKDLEIQKVLLTEQAPERGRDLQTSKGRNTILLRGKRSPPKQIYKPIGAIFGIDKPHPTNEVTKQDKGKEKVLDHNLAPKRRKELTFRQIKQLCRRGLQICTTKEISNGEGNKQSLNSNTDEKDLDQPSQINAPQTNKEGRNQSLINVVQEVSQQGKMIEVTKQWLTPKKKFQHTKALPNYPKTTSKIYE</sequence>
<dbReference type="EMBL" id="JAIVGD010000005">
    <property type="protein sequence ID" value="KAH0773507.1"/>
    <property type="molecule type" value="Genomic_DNA"/>
</dbReference>
<evidence type="ECO:0000259" key="2">
    <source>
        <dbReference type="Pfam" id="PF14111"/>
    </source>
</evidence>
<name>A0ABQ7W108_SOLTU</name>
<dbReference type="Pfam" id="PF14111">
    <property type="entry name" value="DUF4283"/>
    <property type="match status" value="1"/>
</dbReference>
<dbReference type="PANTHER" id="PTHR31286">
    <property type="entry name" value="GLYCINE-RICH CELL WALL STRUCTURAL PROTEIN 1.8-LIKE"/>
    <property type="match status" value="1"/>
</dbReference>
<comment type="caution">
    <text evidence="3">The sequence shown here is derived from an EMBL/GenBank/DDBJ whole genome shotgun (WGS) entry which is preliminary data.</text>
</comment>